<evidence type="ECO:0000256" key="6">
    <source>
        <dbReference type="ARBA" id="ARBA00023136"/>
    </source>
</evidence>
<evidence type="ECO:0000256" key="5">
    <source>
        <dbReference type="ARBA" id="ARBA00022989"/>
    </source>
</evidence>
<evidence type="ECO:0000313" key="9">
    <source>
        <dbReference type="Proteomes" id="UP000183685"/>
    </source>
</evidence>
<evidence type="ECO:0008006" key="10">
    <source>
        <dbReference type="Google" id="ProtNLM"/>
    </source>
</evidence>
<dbReference type="Proteomes" id="UP000183685">
    <property type="component" value="Unassembled WGS sequence"/>
</dbReference>
<feature type="transmembrane region" description="Helical" evidence="7">
    <location>
        <begin position="322"/>
        <end position="342"/>
    </location>
</feature>
<evidence type="ECO:0000256" key="7">
    <source>
        <dbReference type="SAM" id="Phobius"/>
    </source>
</evidence>
<keyword evidence="5 7" id="KW-1133">Transmembrane helix</keyword>
<feature type="transmembrane region" description="Helical" evidence="7">
    <location>
        <begin position="107"/>
        <end position="129"/>
    </location>
</feature>
<evidence type="ECO:0000313" key="8">
    <source>
        <dbReference type="EMBL" id="SDD40974.1"/>
    </source>
</evidence>
<dbReference type="Pfam" id="PF03773">
    <property type="entry name" value="ArsP_1"/>
    <property type="match status" value="1"/>
</dbReference>
<dbReference type="InterPro" id="IPR052923">
    <property type="entry name" value="UPF0718"/>
</dbReference>
<organism evidence="8 9">
    <name type="scientific">Kordiimonas lacus</name>
    <dbReference type="NCBI Taxonomy" id="637679"/>
    <lineage>
        <taxon>Bacteria</taxon>
        <taxon>Pseudomonadati</taxon>
        <taxon>Pseudomonadota</taxon>
        <taxon>Alphaproteobacteria</taxon>
        <taxon>Kordiimonadales</taxon>
        <taxon>Kordiimonadaceae</taxon>
        <taxon>Kordiimonas</taxon>
    </lineage>
</organism>
<keyword evidence="3" id="KW-1003">Cell membrane</keyword>
<reference evidence="8 9" key="1">
    <citation type="submission" date="2016-10" db="EMBL/GenBank/DDBJ databases">
        <authorList>
            <person name="de Groot N.N."/>
        </authorList>
    </citation>
    <scope>NUCLEOTIDE SEQUENCE [LARGE SCALE GENOMIC DNA]</scope>
    <source>
        <strain evidence="8 9">CGMCC 1.9109</strain>
    </source>
</reference>
<dbReference type="RefSeq" id="WP_217627989.1">
    <property type="nucleotide sequence ID" value="NZ_FNAK01000001.1"/>
</dbReference>
<feature type="transmembrane region" description="Helical" evidence="7">
    <location>
        <begin position="80"/>
        <end position="101"/>
    </location>
</feature>
<feature type="transmembrane region" description="Helical" evidence="7">
    <location>
        <begin position="213"/>
        <end position="235"/>
    </location>
</feature>
<sequence>MMTDTVKTEQSIFRLPKPDRVLLLVLAMFAGLAVYDAAQAGTSLKFVGDAVLGVFPFLMLSVMIAAFAKASSLDRMIAKAFTGHLLIMIPSAAIVGAFSPFCSCGVIPLVAALLAMRVPLSAVMAFWLASPIMDPTMFVMTTGTLGFEFAVYKSVAAVGMGMLGGFSVAGLQRLGAFSDPLRQNVSGGCGSPDVSGTQPIVWAFWQDAGRRTAFRGATLSNAFFLGKWLLFAFTLESLMVAYMPEGLVMSALGGEGAAPIFLATLIGVPAYLNGYAALPLVSGLIGEGMEPAAGMAFLLAGGVTSIPASIAVFALARLPVFLAYLALALAGTLIFSFAFQLVK</sequence>
<accession>A0A1G6UI98</accession>
<gene>
    <name evidence="8" type="ORF">SAMN04488071_0598</name>
</gene>
<evidence type="ECO:0000256" key="4">
    <source>
        <dbReference type="ARBA" id="ARBA00022692"/>
    </source>
</evidence>
<dbReference type="GO" id="GO:0005886">
    <property type="term" value="C:plasma membrane"/>
    <property type="evidence" value="ECO:0007669"/>
    <property type="project" value="UniProtKB-SubCell"/>
</dbReference>
<name>A0A1G6UI98_9PROT</name>
<feature type="transmembrane region" description="Helical" evidence="7">
    <location>
        <begin position="292"/>
        <end position="315"/>
    </location>
</feature>
<evidence type="ECO:0000256" key="3">
    <source>
        <dbReference type="ARBA" id="ARBA00022475"/>
    </source>
</evidence>
<dbReference type="PANTHER" id="PTHR34184">
    <property type="entry name" value="UPF0718 PROTEIN YCGR"/>
    <property type="match status" value="1"/>
</dbReference>
<proteinExistence type="inferred from homology"/>
<evidence type="ECO:0000256" key="2">
    <source>
        <dbReference type="ARBA" id="ARBA00006386"/>
    </source>
</evidence>
<dbReference type="STRING" id="637679.GCA_001550055_00292"/>
<comment type="subcellular location">
    <subcellularLocation>
        <location evidence="1">Cell membrane</location>
        <topology evidence="1">Multi-pass membrane protein</topology>
    </subcellularLocation>
</comment>
<evidence type="ECO:0000256" key="1">
    <source>
        <dbReference type="ARBA" id="ARBA00004651"/>
    </source>
</evidence>
<feature type="transmembrane region" description="Helical" evidence="7">
    <location>
        <begin position="150"/>
        <end position="171"/>
    </location>
</feature>
<dbReference type="InterPro" id="IPR005524">
    <property type="entry name" value="DUF318"/>
</dbReference>
<feature type="transmembrane region" description="Helical" evidence="7">
    <location>
        <begin position="50"/>
        <end position="68"/>
    </location>
</feature>
<keyword evidence="6 7" id="KW-0472">Membrane</keyword>
<dbReference type="PANTHER" id="PTHR34184:SF4">
    <property type="entry name" value="UPF0718 PROTEIN YCGR"/>
    <property type="match status" value="1"/>
</dbReference>
<feature type="transmembrane region" description="Helical" evidence="7">
    <location>
        <begin position="21"/>
        <end position="38"/>
    </location>
</feature>
<feature type="transmembrane region" description="Helical" evidence="7">
    <location>
        <begin position="247"/>
        <end position="272"/>
    </location>
</feature>
<keyword evidence="4 7" id="KW-0812">Transmembrane</keyword>
<keyword evidence="9" id="KW-1185">Reference proteome</keyword>
<protein>
    <recommendedName>
        <fullName evidence="10">Permease</fullName>
    </recommendedName>
</protein>
<dbReference type="AlphaFoldDB" id="A0A1G6UI98"/>
<dbReference type="EMBL" id="FNAK01000001">
    <property type="protein sequence ID" value="SDD40974.1"/>
    <property type="molecule type" value="Genomic_DNA"/>
</dbReference>
<comment type="similarity">
    <text evidence="2">Belongs to the UPF0718 family.</text>
</comment>